<dbReference type="OrthoDB" id="667567at2"/>
<dbReference type="EMBL" id="FQUO01000003">
    <property type="protein sequence ID" value="SHE89201.1"/>
    <property type="molecule type" value="Genomic_DNA"/>
</dbReference>
<dbReference type="SUPFAM" id="SSF55961">
    <property type="entry name" value="Bet v1-like"/>
    <property type="match status" value="1"/>
</dbReference>
<dbReference type="InterPro" id="IPR045736">
    <property type="entry name" value="START_2"/>
</dbReference>
<reference evidence="2 3" key="1">
    <citation type="submission" date="2016-11" db="EMBL/GenBank/DDBJ databases">
        <authorList>
            <person name="Jaros S."/>
            <person name="Januszkiewicz K."/>
            <person name="Wedrychowicz H."/>
        </authorList>
    </citation>
    <scope>NUCLEOTIDE SEQUENCE [LARGE SCALE GENOMIC DNA]</scope>
    <source>
        <strain evidence="2 3">DSM 26897</strain>
    </source>
</reference>
<dbReference type="AlphaFoldDB" id="A0A1M4X6T6"/>
<accession>A0A1M4X6T6</accession>
<keyword evidence="3" id="KW-1185">Reference proteome</keyword>
<proteinExistence type="predicted"/>
<dbReference type="Gene3D" id="3.30.530.20">
    <property type="match status" value="1"/>
</dbReference>
<dbReference type="Pfam" id="PF19569">
    <property type="entry name" value="START_2"/>
    <property type="match status" value="1"/>
</dbReference>
<evidence type="ECO:0000313" key="2">
    <source>
        <dbReference type="EMBL" id="SHE89201.1"/>
    </source>
</evidence>
<sequence>MSKKQLYTLEYPVRCSPTILYEFLSTASGMQEWFADKVDERDGVFTFSWNGSSETAEQVESEEERFVRYHWSHAPKEEYFEFRIEKSEVTNQTILVIKDFAEKKEIKDQSMLWDYQVKDLFHRLGGA</sequence>
<gene>
    <name evidence="2" type="ORF">SAMN05444008_103268</name>
</gene>
<dbReference type="Proteomes" id="UP000184368">
    <property type="component" value="Unassembled WGS sequence"/>
</dbReference>
<dbReference type="RefSeq" id="WP_073040843.1">
    <property type="nucleotide sequence ID" value="NZ_FQUO01000003.1"/>
</dbReference>
<feature type="domain" description="START-like" evidence="1">
    <location>
        <begin position="1"/>
        <end position="125"/>
    </location>
</feature>
<evidence type="ECO:0000313" key="3">
    <source>
        <dbReference type="Proteomes" id="UP000184368"/>
    </source>
</evidence>
<organism evidence="2 3">
    <name type="scientific">Cnuella takakiae</name>
    <dbReference type="NCBI Taxonomy" id="1302690"/>
    <lineage>
        <taxon>Bacteria</taxon>
        <taxon>Pseudomonadati</taxon>
        <taxon>Bacteroidota</taxon>
        <taxon>Chitinophagia</taxon>
        <taxon>Chitinophagales</taxon>
        <taxon>Chitinophagaceae</taxon>
        <taxon>Cnuella</taxon>
    </lineage>
</organism>
<protein>
    <recommendedName>
        <fullName evidence="1">START-like domain-containing protein</fullName>
    </recommendedName>
</protein>
<dbReference type="InterPro" id="IPR023393">
    <property type="entry name" value="START-like_dom_sf"/>
</dbReference>
<dbReference type="STRING" id="1302690.BUE76_06065"/>
<evidence type="ECO:0000259" key="1">
    <source>
        <dbReference type="Pfam" id="PF19569"/>
    </source>
</evidence>
<name>A0A1M4X6T6_9BACT</name>